<sequence length="169" mass="19044">MVITAFSQGLANLSGQLDRADAYARCEDRSLQELLDSRLAPDMEPLSKQIALACHQAQDCLARMLSAPAPCVPLVDTPDMVRDAIDTALADLWDCDRRVFDAVSRRQLEVKFPYGPIILLTGLQYVRDWAVPQFYHHLVTAYAILRHQGVPLGNADRIAHMNRYRRTPL</sequence>
<name>A0A172YA87_9CAUL</name>
<dbReference type="EMBL" id="CP015614">
    <property type="protein sequence ID" value="ANF55945.1"/>
    <property type="molecule type" value="Genomic_DNA"/>
</dbReference>
<dbReference type="PANTHER" id="PTHR36922">
    <property type="entry name" value="BLL2446 PROTEIN"/>
    <property type="match status" value="1"/>
</dbReference>
<reference evidence="1 2" key="1">
    <citation type="journal article" date="2014" name="Genome Announc.">
        <title>Genome Sequence of a Promising Hydrogen-Producing Facultative Anaerobic Bacterium, Brevundimonas naejangsanensis Strain B1.</title>
        <authorList>
            <person name="Su H."/>
            <person name="Zhang T."/>
            <person name="Bao M."/>
            <person name="Jiang Y."/>
            <person name="Wang Y."/>
            <person name="Tan T."/>
        </authorList>
    </citation>
    <scope>NUCLEOTIDE SEQUENCE [LARGE SCALE GENOMIC DNA]</scope>
    <source>
        <strain evidence="1 2">B1</strain>
    </source>
</reference>
<evidence type="ECO:0008006" key="3">
    <source>
        <dbReference type="Google" id="ProtNLM"/>
    </source>
</evidence>
<dbReference type="InterPro" id="IPR018531">
    <property type="entry name" value="DUF1993"/>
</dbReference>
<dbReference type="PANTHER" id="PTHR36922:SF1">
    <property type="entry name" value="DUF1993 DOMAIN-CONTAINING PROTEIN"/>
    <property type="match status" value="1"/>
</dbReference>
<protein>
    <recommendedName>
        <fullName evidence="3">DUF1993 domain-containing protein</fullName>
    </recommendedName>
</protein>
<dbReference type="AlphaFoldDB" id="A0A172YA87"/>
<dbReference type="STRING" id="588932.DA69_09100"/>
<proteinExistence type="predicted"/>
<accession>A0A172YA87</accession>
<dbReference type="SUPFAM" id="SSF109854">
    <property type="entry name" value="DinB/YfiT-like putative metalloenzymes"/>
    <property type="match status" value="1"/>
</dbReference>
<evidence type="ECO:0000313" key="2">
    <source>
        <dbReference type="Proteomes" id="UP000077603"/>
    </source>
</evidence>
<dbReference type="Pfam" id="PF09351">
    <property type="entry name" value="DUF1993"/>
    <property type="match status" value="1"/>
</dbReference>
<dbReference type="KEGG" id="bne:DA69_09100"/>
<organism evidence="1 2">
    <name type="scientific">Brevundimonas naejangsanensis</name>
    <dbReference type="NCBI Taxonomy" id="588932"/>
    <lineage>
        <taxon>Bacteria</taxon>
        <taxon>Pseudomonadati</taxon>
        <taxon>Pseudomonadota</taxon>
        <taxon>Alphaproteobacteria</taxon>
        <taxon>Caulobacterales</taxon>
        <taxon>Caulobacteraceae</taxon>
        <taxon>Brevundimonas</taxon>
    </lineage>
</organism>
<dbReference type="InterPro" id="IPR034660">
    <property type="entry name" value="DinB/YfiT-like"/>
</dbReference>
<evidence type="ECO:0000313" key="1">
    <source>
        <dbReference type="EMBL" id="ANF55945.1"/>
    </source>
</evidence>
<keyword evidence="2" id="KW-1185">Reference proteome</keyword>
<dbReference type="Proteomes" id="UP000077603">
    <property type="component" value="Chromosome"/>
</dbReference>
<gene>
    <name evidence="1" type="ORF">DA69_09100</name>
</gene>
<dbReference type="eggNOG" id="COG3812">
    <property type="taxonomic scope" value="Bacteria"/>
</dbReference>
<dbReference type="Gene3D" id="1.20.120.450">
    <property type="entry name" value="dinb family like domain"/>
    <property type="match status" value="1"/>
</dbReference>